<dbReference type="EMBL" id="KZ665034">
    <property type="protein sequence ID" value="PPS01865.1"/>
    <property type="molecule type" value="Genomic_DNA"/>
</dbReference>
<reference evidence="2 3" key="1">
    <citation type="submission" date="2015-01" db="EMBL/GenBank/DDBJ databases">
        <title>Genome of allotetraploid Gossypium barbadense reveals genomic plasticity and fiber elongation in cotton evolution.</title>
        <authorList>
            <person name="Chen X."/>
            <person name="Liu X."/>
            <person name="Zhao B."/>
            <person name="Zheng H."/>
            <person name="Hu Y."/>
            <person name="Lu G."/>
            <person name="Yang C."/>
            <person name="Chen J."/>
            <person name="Shan C."/>
            <person name="Zhang L."/>
            <person name="Zhou Y."/>
            <person name="Wang L."/>
            <person name="Guo W."/>
            <person name="Bai Y."/>
            <person name="Ruan J."/>
            <person name="Shangguan X."/>
            <person name="Mao Y."/>
            <person name="Jiang J."/>
            <person name="Zhu Y."/>
            <person name="Lei J."/>
            <person name="Kang H."/>
            <person name="Chen S."/>
            <person name="He X."/>
            <person name="Wang R."/>
            <person name="Wang Y."/>
            <person name="Chen J."/>
            <person name="Wang L."/>
            <person name="Yu S."/>
            <person name="Wang B."/>
            <person name="Wei J."/>
            <person name="Song S."/>
            <person name="Lu X."/>
            <person name="Gao Z."/>
            <person name="Gu W."/>
            <person name="Deng X."/>
            <person name="Ma D."/>
            <person name="Wang S."/>
            <person name="Liang W."/>
            <person name="Fang L."/>
            <person name="Cai C."/>
            <person name="Zhu X."/>
            <person name="Zhou B."/>
            <person name="Zhang Y."/>
            <person name="Chen Z."/>
            <person name="Xu S."/>
            <person name="Zhu R."/>
            <person name="Wang S."/>
            <person name="Zhang T."/>
            <person name="Zhao G."/>
        </authorList>
    </citation>
    <scope>NUCLEOTIDE SEQUENCE [LARGE SCALE GENOMIC DNA]</scope>
    <source>
        <strain evidence="3">cv. Xinhai21</strain>
        <tissue evidence="2">Leaf</tissue>
    </source>
</reference>
<evidence type="ECO:0000256" key="1">
    <source>
        <dbReference type="SAM" id="MobiDB-lite"/>
    </source>
</evidence>
<proteinExistence type="predicted"/>
<evidence type="ECO:0000313" key="3">
    <source>
        <dbReference type="Proteomes" id="UP000239757"/>
    </source>
</evidence>
<gene>
    <name evidence="2" type="ORF">GOBAR_AA18797</name>
</gene>
<dbReference type="Proteomes" id="UP000239757">
    <property type="component" value="Unassembled WGS sequence"/>
</dbReference>
<evidence type="ECO:0000313" key="2">
    <source>
        <dbReference type="EMBL" id="PPS01865.1"/>
    </source>
</evidence>
<organism evidence="2 3">
    <name type="scientific">Gossypium barbadense</name>
    <name type="common">Sea Island cotton</name>
    <name type="synonym">Hibiscus barbadensis</name>
    <dbReference type="NCBI Taxonomy" id="3634"/>
    <lineage>
        <taxon>Eukaryota</taxon>
        <taxon>Viridiplantae</taxon>
        <taxon>Streptophyta</taxon>
        <taxon>Embryophyta</taxon>
        <taxon>Tracheophyta</taxon>
        <taxon>Spermatophyta</taxon>
        <taxon>Magnoliopsida</taxon>
        <taxon>eudicotyledons</taxon>
        <taxon>Gunneridae</taxon>
        <taxon>Pentapetalae</taxon>
        <taxon>rosids</taxon>
        <taxon>malvids</taxon>
        <taxon>Malvales</taxon>
        <taxon>Malvaceae</taxon>
        <taxon>Malvoideae</taxon>
        <taxon>Gossypium</taxon>
    </lineage>
</organism>
<name>A0A2P5XEU5_GOSBA</name>
<accession>A0A2P5XEU5</accession>
<feature type="region of interest" description="Disordered" evidence="1">
    <location>
        <begin position="1"/>
        <end position="54"/>
    </location>
</feature>
<feature type="compositionally biased region" description="Polar residues" evidence="1">
    <location>
        <begin position="27"/>
        <end position="36"/>
    </location>
</feature>
<protein>
    <submittedName>
        <fullName evidence="2">Uncharacterized protein</fullName>
    </submittedName>
</protein>
<feature type="compositionally biased region" description="Polar residues" evidence="1">
    <location>
        <begin position="1"/>
        <end position="10"/>
    </location>
</feature>
<dbReference type="AlphaFoldDB" id="A0A2P5XEU5"/>
<sequence>MAKSRSTSMVSGYMGNPHRVTNERINETLTDPQMSNWPKERKGGEGYSGGGTGWAPQMLHQKNIIAQVGYSRGRAGHCSGEPFLVEFQVPE</sequence>